<accession>A0A426Y196</accession>
<feature type="compositionally biased region" description="Low complexity" evidence="1">
    <location>
        <begin position="130"/>
        <end position="139"/>
    </location>
</feature>
<evidence type="ECO:0000313" key="2">
    <source>
        <dbReference type="EMBL" id="RRT45535.1"/>
    </source>
</evidence>
<feature type="region of interest" description="Disordered" evidence="1">
    <location>
        <begin position="128"/>
        <end position="161"/>
    </location>
</feature>
<dbReference type="Proteomes" id="UP000287651">
    <property type="component" value="Unassembled WGS sequence"/>
</dbReference>
<evidence type="ECO:0000256" key="1">
    <source>
        <dbReference type="SAM" id="MobiDB-lite"/>
    </source>
</evidence>
<name>A0A426Y196_ENSVE</name>
<feature type="compositionally biased region" description="Basic residues" evidence="1">
    <location>
        <begin position="140"/>
        <end position="150"/>
    </location>
</feature>
<dbReference type="EMBL" id="AMZH03015774">
    <property type="protein sequence ID" value="RRT45535.1"/>
    <property type="molecule type" value="Genomic_DNA"/>
</dbReference>
<dbReference type="AlphaFoldDB" id="A0A426Y196"/>
<sequence>MVSSPLLRRAVTTIAECTDDIESIRRVLADCVTSNRCSKKEATYEQKVVEKGTGGKQVAEAETWASEIFKLADSTDQPEPPDLLASFLSVSWLCWASSSAQKRMRMSLQPRSTWPTQVMRGIHRERVVKTATGTTATSRTNRKRRGRRGGRSPPSSPPCLPTLVEATWTHRAHTSAPHACRHGTTVGASPLHNLEAMDGANGVGDSYSRQWEVQNLEEGRV</sequence>
<proteinExistence type="predicted"/>
<protein>
    <submittedName>
        <fullName evidence="2">Uncharacterized protein</fullName>
    </submittedName>
</protein>
<evidence type="ECO:0000313" key="3">
    <source>
        <dbReference type="Proteomes" id="UP000287651"/>
    </source>
</evidence>
<reference evidence="2 3" key="1">
    <citation type="journal article" date="2014" name="Agronomy (Basel)">
        <title>A Draft Genome Sequence for Ensete ventricosum, the Drought-Tolerant Tree Against Hunger.</title>
        <authorList>
            <person name="Harrison J."/>
            <person name="Moore K.A."/>
            <person name="Paszkiewicz K."/>
            <person name="Jones T."/>
            <person name="Grant M."/>
            <person name="Ambacheew D."/>
            <person name="Muzemil S."/>
            <person name="Studholme D.J."/>
        </authorList>
    </citation>
    <scope>NUCLEOTIDE SEQUENCE [LARGE SCALE GENOMIC DNA]</scope>
</reference>
<gene>
    <name evidence="2" type="ORF">B296_00055068</name>
</gene>
<organism evidence="2 3">
    <name type="scientific">Ensete ventricosum</name>
    <name type="common">Abyssinian banana</name>
    <name type="synonym">Musa ensete</name>
    <dbReference type="NCBI Taxonomy" id="4639"/>
    <lineage>
        <taxon>Eukaryota</taxon>
        <taxon>Viridiplantae</taxon>
        <taxon>Streptophyta</taxon>
        <taxon>Embryophyta</taxon>
        <taxon>Tracheophyta</taxon>
        <taxon>Spermatophyta</taxon>
        <taxon>Magnoliopsida</taxon>
        <taxon>Liliopsida</taxon>
        <taxon>Zingiberales</taxon>
        <taxon>Musaceae</taxon>
        <taxon>Ensete</taxon>
    </lineage>
</organism>
<comment type="caution">
    <text evidence="2">The sequence shown here is derived from an EMBL/GenBank/DDBJ whole genome shotgun (WGS) entry which is preliminary data.</text>
</comment>